<organism evidence="8 9">
    <name type="scientific">Cicer arietinum</name>
    <name type="common">Chickpea</name>
    <name type="synonym">Garbanzo</name>
    <dbReference type="NCBI Taxonomy" id="3827"/>
    <lineage>
        <taxon>Eukaryota</taxon>
        <taxon>Viridiplantae</taxon>
        <taxon>Streptophyta</taxon>
        <taxon>Embryophyta</taxon>
        <taxon>Tracheophyta</taxon>
        <taxon>Spermatophyta</taxon>
        <taxon>Magnoliopsida</taxon>
        <taxon>eudicotyledons</taxon>
        <taxon>Gunneridae</taxon>
        <taxon>Pentapetalae</taxon>
        <taxon>rosids</taxon>
        <taxon>fabids</taxon>
        <taxon>Fabales</taxon>
        <taxon>Fabaceae</taxon>
        <taxon>Papilionoideae</taxon>
        <taxon>50 kb inversion clade</taxon>
        <taxon>NPAAA clade</taxon>
        <taxon>Hologalegina</taxon>
        <taxon>IRL clade</taxon>
        <taxon>Cicereae</taxon>
        <taxon>Cicer</taxon>
    </lineage>
</organism>
<sequence length="216" mass="23944">MHLMPSCPAHVLPPRRNNSLIIYLLTKNEKHSSPFKTLPQNPPTITNDESLNEFPLKSSSLSSSPSPPPLPPPPPSSSSSSSSLSSSSFLNLIELKKRVSLLKNKSSNFNPDFVEWWKKGESVSFMFLSLALDMINEESGRITITEIVCNLLRIVIHATPEDLLSVVYLTTNRIAPSHQGLELGIGKASIVKAFAKACGRTEKHIKEHYKVCLCYF</sequence>
<proteinExistence type="inferred from homology"/>
<dbReference type="SUPFAM" id="SSF117018">
    <property type="entry name" value="ATP-dependent DNA ligase DNA-binding domain"/>
    <property type="match status" value="1"/>
</dbReference>
<gene>
    <name evidence="9" type="primary">LOC113787819</name>
</gene>
<feature type="region of interest" description="Disordered" evidence="6">
    <location>
        <begin position="32"/>
        <end position="83"/>
    </location>
</feature>
<dbReference type="Pfam" id="PF04675">
    <property type="entry name" value="DNA_ligase_A_N"/>
    <property type="match status" value="1"/>
</dbReference>
<evidence type="ECO:0000256" key="5">
    <source>
        <dbReference type="ARBA" id="ARBA00023204"/>
    </source>
</evidence>
<evidence type="ECO:0000256" key="1">
    <source>
        <dbReference type="ARBA" id="ARBA00007572"/>
    </source>
</evidence>
<evidence type="ECO:0000313" key="8">
    <source>
        <dbReference type="Proteomes" id="UP000087171"/>
    </source>
</evidence>
<feature type="domain" description="DNA ligase ATP-dependent N-terminal" evidence="7">
    <location>
        <begin position="125"/>
        <end position="210"/>
    </location>
</feature>
<dbReference type="GO" id="GO:0006281">
    <property type="term" value="P:DNA repair"/>
    <property type="evidence" value="ECO:0007669"/>
    <property type="project" value="UniProtKB-KW"/>
</dbReference>
<keyword evidence="3" id="KW-0227">DNA damage</keyword>
<dbReference type="Gene3D" id="1.10.3260.10">
    <property type="entry name" value="DNA ligase, ATP-dependent, N-terminal domain"/>
    <property type="match status" value="1"/>
</dbReference>
<evidence type="ECO:0000259" key="7">
    <source>
        <dbReference type="Pfam" id="PF04675"/>
    </source>
</evidence>
<keyword evidence="4" id="KW-0233">DNA recombination</keyword>
<dbReference type="PANTHER" id="PTHR45674:SF4">
    <property type="entry name" value="DNA LIGASE 1"/>
    <property type="match status" value="1"/>
</dbReference>
<dbReference type="InterPro" id="IPR036599">
    <property type="entry name" value="DNA_ligase_N_sf"/>
</dbReference>
<keyword evidence="8" id="KW-1185">Reference proteome</keyword>
<dbReference type="GO" id="GO:0006310">
    <property type="term" value="P:DNA recombination"/>
    <property type="evidence" value="ECO:0007669"/>
    <property type="project" value="UniProtKB-KW"/>
</dbReference>
<accession>A0A3Q7XH76</accession>
<evidence type="ECO:0000256" key="6">
    <source>
        <dbReference type="SAM" id="MobiDB-lite"/>
    </source>
</evidence>
<protein>
    <submittedName>
        <fullName evidence="9">DNA ligase 1-like</fullName>
    </submittedName>
</protein>
<dbReference type="GO" id="GO:0005739">
    <property type="term" value="C:mitochondrion"/>
    <property type="evidence" value="ECO:0007669"/>
    <property type="project" value="TreeGrafter"/>
</dbReference>
<name>A0A3Q7XH76_CICAR</name>
<keyword evidence="5" id="KW-0234">DNA repair</keyword>
<dbReference type="Proteomes" id="UP000087171">
    <property type="component" value="Chromosome Ca7"/>
</dbReference>
<evidence type="ECO:0000256" key="4">
    <source>
        <dbReference type="ARBA" id="ARBA00023172"/>
    </source>
</evidence>
<dbReference type="AlphaFoldDB" id="A0A3Q7XH76"/>
<comment type="similarity">
    <text evidence="1">Belongs to the ATP-dependent DNA ligase family.</text>
</comment>
<dbReference type="RefSeq" id="XP_027192984.1">
    <property type="nucleotide sequence ID" value="XM_027337183.1"/>
</dbReference>
<evidence type="ECO:0000256" key="2">
    <source>
        <dbReference type="ARBA" id="ARBA00022598"/>
    </source>
</evidence>
<reference evidence="9" key="2">
    <citation type="submission" date="2025-08" db="UniProtKB">
        <authorList>
            <consortium name="RefSeq"/>
        </authorList>
    </citation>
    <scope>IDENTIFICATION</scope>
    <source>
        <tissue evidence="9">Etiolated seedlings</tissue>
    </source>
</reference>
<dbReference type="GO" id="GO:0006273">
    <property type="term" value="P:lagging strand elongation"/>
    <property type="evidence" value="ECO:0007669"/>
    <property type="project" value="TreeGrafter"/>
</dbReference>
<dbReference type="GO" id="GO:0003910">
    <property type="term" value="F:DNA ligase (ATP) activity"/>
    <property type="evidence" value="ECO:0007669"/>
    <property type="project" value="InterPro"/>
</dbReference>
<dbReference type="GO" id="GO:0005634">
    <property type="term" value="C:nucleus"/>
    <property type="evidence" value="ECO:0007669"/>
    <property type="project" value="TreeGrafter"/>
</dbReference>
<dbReference type="GO" id="GO:0003677">
    <property type="term" value="F:DNA binding"/>
    <property type="evidence" value="ECO:0007669"/>
    <property type="project" value="InterPro"/>
</dbReference>
<evidence type="ECO:0000313" key="9">
    <source>
        <dbReference type="RefSeq" id="XP_027192984.1"/>
    </source>
</evidence>
<dbReference type="InterPro" id="IPR012308">
    <property type="entry name" value="DNA_ligase_ATP-dep_N"/>
</dbReference>
<dbReference type="OrthoDB" id="206088at2759"/>
<dbReference type="STRING" id="3827.A0A3Q7XH76"/>
<reference evidence="8" key="1">
    <citation type="journal article" date="2013" name="Nat. Biotechnol.">
        <title>Draft genome sequence of chickpea (Cicer arietinum) provides a resource for trait improvement.</title>
        <authorList>
            <person name="Varshney R.K."/>
            <person name="Song C."/>
            <person name="Saxena R.K."/>
            <person name="Azam S."/>
            <person name="Yu S."/>
            <person name="Sharpe A.G."/>
            <person name="Cannon S."/>
            <person name="Baek J."/>
            <person name="Rosen B.D."/>
            <person name="Tar'an B."/>
            <person name="Millan T."/>
            <person name="Zhang X."/>
            <person name="Ramsay L.D."/>
            <person name="Iwata A."/>
            <person name="Wang Y."/>
            <person name="Nelson W."/>
            <person name="Farmer A.D."/>
            <person name="Gaur P.M."/>
            <person name="Soderlund C."/>
            <person name="Penmetsa R.V."/>
            <person name="Xu C."/>
            <person name="Bharti A.K."/>
            <person name="He W."/>
            <person name="Winter P."/>
            <person name="Zhao S."/>
            <person name="Hane J.K."/>
            <person name="Carrasquilla-Garcia N."/>
            <person name="Condie J.A."/>
            <person name="Upadhyaya H.D."/>
            <person name="Luo M.C."/>
            <person name="Thudi M."/>
            <person name="Gowda C.L."/>
            <person name="Singh N.P."/>
            <person name="Lichtenzveig J."/>
            <person name="Gali K.K."/>
            <person name="Rubio J."/>
            <person name="Nadarajan N."/>
            <person name="Dolezel J."/>
            <person name="Bansal K.C."/>
            <person name="Xu X."/>
            <person name="Edwards D."/>
            <person name="Zhang G."/>
            <person name="Kahl G."/>
            <person name="Gil J."/>
            <person name="Singh K.B."/>
            <person name="Datta S.K."/>
            <person name="Jackson S.A."/>
            <person name="Wang J."/>
            <person name="Cook D.R."/>
        </authorList>
    </citation>
    <scope>NUCLEOTIDE SEQUENCE [LARGE SCALE GENOMIC DNA]</scope>
    <source>
        <strain evidence="8">cv. CDC Frontier</strain>
    </source>
</reference>
<feature type="compositionally biased region" description="Pro residues" evidence="6">
    <location>
        <begin position="65"/>
        <end position="76"/>
    </location>
</feature>
<keyword evidence="2" id="KW-0436">Ligase</keyword>
<evidence type="ECO:0000256" key="3">
    <source>
        <dbReference type="ARBA" id="ARBA00022763"/>
    </source>
</evidence>
<dbReference type="InterPro" id="IPR050191">
    <property type="entry name" value="ATP-dep_DNA_ligase"/>
</dbReference>
<dbReference type="PANTHER" id="PTHR45674">
    <property type="entry name" value="DNA LIGASE 1/3 FAMILY MEMBER"/>
    <property type="match status" value="1"/>
</dbReference>
<feature type="compositionally biased region" description="Polar residues" evidence="6">
    <location>
        <begin position="34"/>
        <end position="49"/>
    </location>
</feature>